<dbReference type="InterPro" id="IPR057369">
    <property type="entry name" value="VG15"/>
</dbReference>
<keyword evidence="2" id="KW-1185">Reference proteome</keyword>
<sequence length="352" mass="38121">MSVRQVAAAHADDRSRLAIRVRAEFRRLWKLVDPRRISETWSQHIPRLLALLTGAQRAAASTANLYVADTFAELGMASRPSGLVVPEAYAGIASDGRPLASLIAQPAITAKVSLSTGRSIDEAMAAGQALAEMIGHTQVTDAGRAADQAAIVVREAATGYIRMIVGPTCARCIILAGVRYEWNAGFQRHPNCDCVHIPAAEDTPDEILTNPAKIFESMAPAEQDRVFTKAGAQAIRDGADMNQVVNARRGARGLAPAGARITAAEARLLRGGRDRGRLERTDVFGRQQFTTTEGRTVRGVAGKRLSRRGGTEKVGRFRSARAYRLMPESIYELADGDRDEAIRLLKVHGYIL</sequence>
<proteinExistence type="predicted"/>
<dbReference type="AlphaFoldDB" id="A0A2T0JII1"/>
<accession>A0A2T0JII1</accession>
<comment type="caution">
    <text evidence="1">The sequence shown here is derived from an EMBL/GenBank/DDBJ whole genome shotgun (WGS) entry which is preliminary data.</text>
</comment>
<name>A0A2T0JII1_9ACTN</name>
<dbReference type="EMBL" id="PVMZ01000042">
    <property type="protein sequence ID" value="PRX07371.1"/>
    <property type="molecule type" value="Genomic_DNA"/>
</dbReference>
<dbReference type="Proteomes" id="UP000239415">
    <property type="component" value="Unassembled WGS sequence"/>
</dbReference>
<reference evidence="1 2" key="1">
    <citation type="submission" date="2018-03" db="EMBL/GenBank/DDBJ databases">
        <title>Genomic Encyclopedia of Archaeal and Bacterial Type Strains, Phase II (KMG-II): from individual species to whole genera.</title>
        <authorList>
            <person name="Goeker M."/>
        </authorList>
    </citation>
    <scope>NUCLEOTIDE SEQUENCE [LARGE SCALE GENOMIC DNA]</scope>
    <source>
        <strain evidence="1 2">DSM 43146</strain>
    </source>
</reference>
<gene>
    <name evidence="1" type="ORF">CLV67_14246</name>
</gene>
<dbReference type="Pfam" id="PF25310">
    <property type="entry name" value="VG15"/>
    <property type="match status" value="1"/>
</dbReference>
<evidence type="ECO:0000313" key="2">
    <source>
        <dbReference type="Proteomes" id="UP000239415"/>
    </source>
</evidence>
<evidence type="ECO:0008006" key="3">
    <source>
        <dbReference type="Google" id="ProtNLM"/>
    </source>
</evidence>
<organism evidence="1 2">
    <name type="scientific">Actinoplanes italicus</name>
    <dbReference type="NCBI Taxonomy" id="113567"/>
    <lineage>
        <taxon>Bacteria</taxon>
        <taxon>Bacillati</taxon>
        <taxon>Actinomycetota</taxon>
        <taxon>Actinomycetes</taxon>
        <taxon>Micromonosporales</taxon>
        <taxon>Micromonosporaceae</taxon>
        <taxon>Actinoplanes</taxon>
    </lineage>
</organism>
<evidence type="ECO:0000313" key="1">
    <source>
        <dbReference type="EMBL" id="PRX07371.1"/>
    </source>
</evidence>
<dbReference type="RefSeq" id="WP_106330937.1">
    <property type="nucleotide sequence ID" value="NZ_BOMO01000163.1"/>
</dbReference>
<dbReference type="OrthoDB" id="3267958at2"/>
<protein>
    <recommendedName>
        <fullName evidence="3">Phage Mu protein F like protein</fullName>
    </recommendedName>
</protein>